<dbReference type="GO" id="GO:0005737">
    <property type="term" value="C:cytoplasm"/>
    <property type="evidence" value="ECO:0007669"/>
    <property type="project" value="InterPro"/>
</dbReference>
<protein>
    <recommendedName>
        <fullName evidence="3 7">Deoxyribose-phosphate aldolase</fullName>
        <ecNumber evidence="3 7">4.1.2.4</ecNumber>
    </recommendedName>
</protein>
<dbReference type="InterPro" id="IPR002915">
    <property type="entry name" value="DeoC/FbaB/LacD_aldolase"/>
</dbReference>
<keyword evidence="4" id="KW-0456">Lyase</keyword>
<organism evidence="8 9">
    <name type="scientific">Legionella bozemanae</name>
    <name type="common">Fluoribacter bozemanae</name>
    <dbReference type="NCBI Taxonomy" id="447"/>
    <lineage>
        <taxon>Bacteria</taxon>
        <taxon>Pseudomonadati</taxon>
        <taxon>Pseudomonadota</taxon>
        <taxon>Gammaproteobacteria</taxon>
        <taxon>Legionellales</taxon>
        <taxon>Legionellaceae</taxon>
        <taxon>Legionella</taxon>
    </lineage>
</organism>
<gene>
    <name evidence="8" type="primary">deoC</name>
    <name evidence="8" type="ORF">Lboz_2186</name>
</gene>
<dbReference type="STRING" id="447.Lboz_2186"/>
<dbReference type="PIRSF" id="PIRSF001357">
    <property type="entry name" value="DeoC"/>
    <property type="match status" value="1"/>
</dbReference>
<keyword evidence="5" id="KW-0704">Schiff base</keyword>
<dbReference type="EC" id="4.1.2.4" evidence="3 7"/>
<reference evidence="8 9" key="1">
    <citation type="submission" date="2015-11" db="EMBL/GenBank/DDBJ databases">
        <title>Genomic analysis of 38 Legionella species identifies large and diverse effector repertoires.</title>
        <authorList>
            <person name="Burstein D."/>
            <person name="Amaro F."/>
            <person name="Zusman T."/>
            <person name="Lifshitz Z."/>
            <person name="Cohen O."/>
            <person name="Gilbert J.A."/>
            <person name="Pupko T."/>
            <person name="Shuman H.A."/>
            <person name="Segal G."/>
        </authorList>
    </citation>
    <scope>NUCLEOTIDE SEQUENCE [LARGE SCALE GENOMIC DNA]</scope>
    <source>
        <strain evidence="8 9">WIGA</strain>
    </source>
</reference>
<dbReference type="GO" id="GO:0004139">
    <property type="term" value="F:deoxyribose-phosphate aldolase activity"/>
    <property type="evidence" value="ECO:0007669"/>
    <property type="project" value="UniProtKB-UniRule"/>
</dbReference>
<dbReference type="OrthoDB" id="6579831at2"/>
<evidence type="ECO:0000256" key="3">
    <source>
        <dbReference type="ARBA" id="ARBA00012515"/>
    </source>
</evidence>
<name>A0A0W0RR42_LEGBO</name>
<dbReference type="SMART" id="SM01133">
    <property type="entry name" value="DeoC"/>
    <property type="match status" value="1"/>
</dbReference>
<dbReference type="InterPro" id="IPR013785">
    <property type="entry name" value="Aldolase_TIM"/>
</dbReference>
<dbReference type="PANTHER" id="PTHR10889">
    <property type="entry name" value="DEOXYRIBOSE-PHOSPHATE ALDOLASE"/>
    <property type="match status" value="1"/>
</dbReference>
<evidence type="ECO:0000256" key="6">
    <source>
        <dbReference type="ARBA" id="ARBA00048791"/>
    </source>
</evidence>
<dbReference type="InterPro" id="IPR011343">
    <property type="entry name" value="DeoC"/>
</dbReference>
<evidence type="ECO:0000256" key="2">
    <source>
        <dbReference type="ARBA" id="ARBA00009473"/>
    </source>
</evidence>
<accession>A0A0W0RR42</accession>
<dbReference type="AlphaFoldDB" id="A0A0W0RR42"/>
<dbReference type="RefSeq" id="WP_058459795.1">
    <property type="nucleotide sequence ID" value="NZ_CAAAIY010000006.1"/>
</dbReference>
<dbReference type="SUPFAM" id="SSF51569">
    <property type="entry name" value="Aldolase"/>
    <property type="match status" value="1"/>
</dbReference>
<dbReference type="Pfam" id="PF01791">
    <property type="entry name" value="DeoC"/>
    <property type="match status" value="1"/>
</dbReference>
<evidence type="ECO:0000256" key="4">
    <source>
        <dbReference type="ARBA" id="ARBA00023239"/>
    </source>
</evidence>
<dbReference type="GO" id="GO:0009264">
    <property type="term" value="P:deoxyribonucleotide catabolic process"/>
    <property type="evidence" value="ECO:0007669"/>
    <property type="project" value="UniProtKB-UniRule"/>
</dbReference>
<evidence type="ECO:0000313" key="9">
    <source>
        <dbReference type="Proteomes" id="UP000054695"/>
    </source>
</evidence>
<keyword evidence="9" id="KW-1185">Reference proteome</keyword>
<dbReference type="PATRIC" id="fig|447.4.peg.2319"/>
<evidence type="ECO:0000313" key="8">
    <source>
        <dbReference type="EMBL" id="KTC73540.1"/>
    </source>
</evidence>
<proteinExistence type="inferred from homology"/>
<dbReference type="Gene3D" id="3.20.20.70">
    <property type="entry name" value="Aldolase class I"/>
    <property type="match status" value="1"/>
</dbReference>
<comment type="catalytic activity">
    <reaction evidence="6">
        <text>2-deoxy-D-ribose 5-phosphate = D-glyceraldehyde 3-phosphate + acetaldehyde</text>
        <dbReference type="Rhea" id="RHEA:12821"/>
        <dbReference type="ChEBI" id="CHEBI:15343"/>
        <dbReference type="ChEBI" id="CHEBI:59776"/>
        <dbReference type="ChEBI" id="CHEBI:62877"/>
        <dbReference type="EC" id="4.1.2.4"/>
    </reaction>
</comment>
<dbReference type="GO" id="GO:0016052">
    <property type="term" value="P:carbohydrate catabolic process"/>
    <property type="evidence" value="ECO:0007669"/>
    <property type="project" value="TreeGrafter"/>
</dbReference>
<dbReference type="PANTHER" id="PTHR10889:SF3">
    <property type="entry name" value="DEOXYRIBOSE-PHOSPHATE ALDOLASE"/>
    <property type="match status" value="1"/>
</dbReference>
<evidence type="ECO:0000256" key="7">
    <source>
        <dbReference type="NCBIfam" id="TIGR00126"/>
    </source>
</evidence>
<dbReference type="EMBL" id="LNXU01000019">
    <property type="protein sequence ID" value="KTC73540.1"/>
    <property type="molecule type" value="Genomic_DNA"/>
</dbReference>
<evidence type="ECO:0000256" key="5">
    <source>
        <dbReference type="ARBA" id="ARBA00023270"/>
    </source>
</evidence>
<dbReference type="NCBIfam" id="TIGR00126">
    <property type="entry name" value="deoC"/>
    <property type="match status" value="1"/>
</dbReference>
<evidence type="ECO:0000256" key="1">
    <source>
        <dbReference type="ARBA" id="ARBA00004816"/>
    </source>
</evidence>
<dbReference type="Proteomes" id="UP000054695">
    <property type="component" value="Unassembled WGS sequence"/>
</dbReference>
<comment type="caution">
    <text evidence="8">The sequence shown here is derived from an EMBL/GenBank/DDBJ whole genome shotgun (WGS) entry which is preliminary data.</text>
</comment>
<comment type="pathway">
    <text evidence="1">Carbohydrate degradation; 2-deoxy-D-ribose 1-phosphate degradation; D-glyceraldehyde 3-phosphate and acetaldehyde from 2-deoxy-alpha-D-ribose 1-phosphate: step 2/2.</text>
</comment>
<sequence length="254" mass="28192">MSLETHFNEVMEALLGGYSKNTITTKQLIHSIDLTLLDECATIESLNQLKYSANQNQVAALCVYLQHLDQFSSQNTIDLATVINFPQGIEEVADSIASIEKAIQLGAAEIDYVFPYPLYLKEQKQKALNQCEAIAQLCKQQKLVLKIILETGSFPDMETIYNASKELIELGCDFIKTSTGKIQAGASLSAVFAILCAIQDTNTYCGIKISGGIRKPQHAYNYARLAELMLDKQINKSWFRIGASSLLEELLKIN</sequence>
<comment type="similarity">
    <text evidence="2">Belongs to the DeoC/FbaB aldolase family. DeoC type 2 subfamily.</text>
</comment>